<dbReference type="Gene3D" id="3.90.1150.10">
    <property type="entry name" value="Aspartate Aminotransferase, domain 1"/>
    <property type="match status" value="1"/>
</dbReference>
<dbReference type="HAMAP" id="MF_01023">
    <property type="entry name" value="HisC_aminotrans_2"/>
    <property type="match status" value="1"/>
</dbReference>
<sequence>MKFNKKLENIKTYEAGKPIELVVREFGIKPKDIVKLASNENPYGCAPKVKEAVTKIVSNMALYPDDSMRKLKNALTARFEIKEENLIIGSGSDQVIEFIMHAKANASSKILINSVTFAMYEIYAKHIGAEIIRTTSQEHNLDEFYSLYKSEKPDVIFLCTPNNPTGDAIDAKAMMDFIAKIDEDTLVVVDGAYMEYAAFKDEKKYISPKELIEKFSNVIYLGTFSKAYGLGGMRVGYGISSAKIIKELHKLRPPFNITTLSLEAASVAVEEKEFVNNCIALCFSEMKRYEEFATKQKIDIIESYTNFVTLCLNKNSSSTQISDALLRQGMIVRDLSGYGMNALRVTVGTPEQNSRFFELTAELL</sequence>
<dbReference type="PANTHER" id="PTHR43643:SF3">
    <property type="entry name" value="HISTIDINOL-PHOSPHATE AMINOTRANSFERASE"/>
    <property type="match status" value="1"/>
</dbReference>
<dbReference type="Gene3D" id="3.40.640.10">
    <property type="entry name" value="Type I PLP-dependent aspartate aminotransferase-like (Major domain)"/>
    <property type="match status" value="1"/>
</dbReference>
<evidence type="ECO:0000256" key="4">
    <source>
        <dbReference type="ARBA" id="ARBA00022898"/>
    </source>
</evidence>
<dbReference type="GO" id="GO:0000105">
    <property type="term" value="P:L-histidine biosynthetic process"/>
    <property type="evidence" value="ECO:0007669"/>
    <property type="project" value="InterPro"/>
</dbReference>
<dbReference type="InterPro" id="IPR015421">
    <property type="entry name" value="PyrdxlP-dep_Trfase_major"/>
</dbReference>
<dbReference type="CDD" id="cd00609">
    <property type="entry name" value="AAT_like"/>
    <property type="match status" value="1"/>
</dbReference>
<dbReference type="InterPro" id="IPR015422">
    <property type="entry name" value="PyrdxlP-dep_Trfase_small"/>
</dbReference>
<protein>
    <submittedName>
        <fullName evidence="6">Biosynthetic Aromatic amino acid aminotransferase beta @ Histidinol-phosphate aminotransferase</fullName>
        <ecNumber evidence="6">2.6.1.57</ecNumber>
        <ecNumber evidence="6">2.6.1.9</ecNumber>
    </submittedName>
</protein>
<evidence type="ECO:0000259" key="5">
    <source>
        <dbReference type="Pfam" id="PF00155"/>
    </source>
</evidence>
<dbReference type="GO" id="GO:0030170">
    <property type="term" value="F:pyridoxal phosphate binding"/>
    <property type="evidence" value="ECO:0007669"/>
    <property type="project" value="InterPro"/>
</dbReference>
<name>A0A1W1CTP6_9ZZZZ</name>
<dbReference type="EC" id="2.6.1.9" evidence="6"/>
<dbReference type="AlphaFoldDB" id="A0A1W1CTP6"/>
<dbReference type="InterPro" id="IPR050106">
    <property type="entry name" value="HistidinolP_aminotransfase"/>
</dbReference>
<feature type="domain" description="Aminotransferase class I/classII large" evidence="5">
    <location>
        <begin position="31"/>
        <end position="356"/>
    </location>
</feature>
<dbReference type="NCBIfam" id="TIGR01141">
    <property type="entry name" value="hisC"/>
    <property type="match status" value="1"/>
</dbReference>
<dbReference type="PANTHER" id="PTHR43643">
    <property type="entry name" value="HISTIDINOL-PHOSPHATE AMINOTRANSFERASE 2"/>
    <property type="match status" value="1"/>
</dbReference>
<keyword evidence="4" id="KW-0663">Pyridoxal phosphate</keyword>
<keyword evidence="2 6" id="KW-0032">Aminotransferase</keyword>
<dbReference type="PROSITE" id="PS00599">
    <property type="entry name" value="AA_TRANSFER_CLASS_2"/>
    <property type="match status" value="1"/>
</dbReference>
<proteinExistence type="inferred from homology"/>
<dbReference type="EMBL" id="FPHF01000113">
    <property type="protein sequence ID" value="SFV69095.1"/>
    <property type="molecule type" value="Genomic_DNA"/>
</dbReference>
<evidence type="ECO:0000313" key="6">
    <source>
        <dbReference type="EMBL" id="SFV69095.1"/>
    </source>
</evidence>
<evidence type="ECO:0000256" key="2">
    <source>
        <dbReference type="ARBA" id="ARBA00022576"/>
    </source>
</evidence>
<keyword evidence="3 6" id="KW-0808">Transferase</keyword>
<dbReference type="InterPro" id="IPR015424">
    <property type="entry name" value="PyrdxlP-dep_Trfase"/>
</dbReference>
<dbReference type="Pfam" id="PF00155">
    <property type="entry name" value="Aminotran_1_2"/>
    <property type="match status" value="1"/>
</dbReference>
<organism evidence="6">
    <name type="scientific">hydrothermal vent metagenome</name>
    <dbReference type="NCBI Taxonomy" id="652676"/>
    <lineage>
        <taxon>unclassified sequences</taxon>
        <taxon>metagenomes</taxon>
        <taxon>ecological metagenomes</taxon>
    </lineage>
</organism>
<dbReference type="InterPro" id="IPR005861">
    <property type="entry name" value="HisP_aminotrans"/>
</dbReference>
<evidence type="ECO:0000256" key="1">
    <source>
        <dbReference type="ARBA" id="ARBA00001933"/>
    </source>
</evidence>
<gene>
    <name evidence="6" type="ORF">MNB_SM-4-780</name>
</gene>
<dbReference type="SUPFAM" id="SSF53383">
    <property type="entry name" value="PLP-dependent transferases"/>
    <property type="match status" value="1"/>
</dbReference>
<dbReference type="InterPro" id="IPR001917">
    <property type="entry name" value="Aminotrans_II_pyridoxalP_BS"/>
</dbReference>
<comment type="cofactor">
    <cofactor evidence="1">
        <name>pyridoxal 5'-phosphate</name>
        <dbReference type="ChEBI" id="CHEBI:597326"/>
    </cofactor>
</comment>
<reference evidence="6" key="1">
    <citation type="submission" date="2016-10" db="EMBL/GenBank/DDBJ databases">
        <authorList>
            <person name="de Groot N.N."/>
        </authorList>
    </citation>
    <scope>NUCLEOTIDE SEQUENCE</scope>
</reference>
<dbReference type="InterPro" id="IPR004839">
    <property type="entry name" value="Aminotransferase_I/II_large"/>
</dbReference>
<dbReference type="GO" id="GO:0004400">
    <property type="term" value="F:histidinol-phosphate transaminase activity"/>
    <property type="evidence" value="ECO:0007669"/>
    <property type="project" value="UniProtKB-EC"/>
</dbReference>
<dbReference type="EC" id="2.6.1.57" evidence="6"/>
<evidence type="ECO:0000256" key="3">
    <source>
        <dbReference type="ARBA" id="ARBA00022679"/>
    </source>
</evidence>
<accession>A0A1W1CTP6</accession>